<protein>
    <recommendedName>
        <fullName evidence="1">Metallo-beta-lactamase domain-containing protein</fullName>
    </recommendedName>
</protein>
<feature type="domain" description="Metallo-beta-lactamase" evidence="1">
    <location>
        <begin position="124"/>
        <end position="328"/>
    </location>
</feature>
<dbReference type="InterPro" id="IPR001279">
    <property type="entry name" value="Metallo-B-lactamas"/>
</dbReference>
<comment type="caution">
    <text evidence="2">The sequence shown here is derived from an EMBL/GenBank/DDBJ whole genome shotgun (WGS) entry which is preliminary data.</text>
</comment>
<name>A0A9W7CK11_9STRA</name>
<dbReference type="SUPFAM" id="SSF56281">
    <property type="entry name" value="Metallo-hydrolase/oxidoreductase"/>
    <property type="match status" value="1"/>
</dbReference>
<evidence type="ECO:0000259" key="1">
    <source>
        <dbReference type="Pfam" id="PF12706"/>
    </source>
</evidence>
<evidence type="ECO:0000313" key="2">
    <source>
        <dbReference type="EMBL" id="GMI06016.1"/>
    </source>
</evidence>
<dbReference type="PANTHER" id="PTHR15032">
    <property type="entry name" value="N-ACYL-PHOSPHATIDYLETHANOLAMINE-HYDROLYZING PHOSPHOLIPASE D"/>
    <property type="match status" value="1"/>
</dbReference>
<dbReference type="Gene3D" id="3.60.15.10">
    <property type="entry name" value="Ribonuclease Z/Hydroxyacylglutathione hydrolase-like"/>
    <property type="match status" value="1"/>
</dbReference>
<dbReference type="Pfam" id="PF12706">
    <property type="entry name" value="Lactamase_B_2"/>
    <property type="match status" value="1"/>
</dbReference>
<proteinExistence type="predicted"/>
<accession>A0A9W7CK11</accession>
<evidence type="ECO:0000313" key="3">
    <source>
        <dbReference type="Proteomes" id="UP001165122"/>
    </source>
</evidence>
<dbReference type="Proteomes" id="UP001165122">
    <property type="component" value="Unassembled WGS sequence"/>
</dbReference>
<dbReference type="GO" id="GO:0070291">
    <property type="term" value="P:N-acylethanolamine metabolic process"/>
    <property type="evidence" value="ECO:0007669"/>
    <property type="project" value="TreeGrafter"/>
</dbReference>
<dbReference type="GO" id="GO:0005737">
    <property type="term" value="C:cytoplasm"/>
    <property type="evidence" value="ECO:0007669"/>
    <property type="project" value="TreeGrafter"/>
</dbReference>
<dbReference type="OrthoDB" id="332863at2759"/>
<reference evidence="3" key="1">
    <citation type="journal article" date="2023" name="Commun. Biol.">
        <title>Genome analysis of Parmales, the sister group of diatoms, reveals the evolutionary specialization of diatoms from phago-mixotrophs to photoautotrophs.</title>
        <authorList>
            <person name="Ban H."/>
            <person name="Sato S."/>
            <person name="Yoshikawa S."/>
            <person name="Yamada K."/>
            <person name="Nakamura Y."/>
            <person name="Ichinomiya M."/>
            <person name="Sato N."/>
            <person name="Blanc-Mathieu R."/>
            <person name="Endo H."/>
            <person name="Kuwata A."/>
            <person name="Ogata H."/>
        </authorList>
    </citation>
    <scope>NUCLEOTIDE SEQUENCE [LARGE SCALE GENOMIC DNA]</scope>
    <source>
        <strain evidence="3">NIES 3700</strain>
    </source>
</reference>
<organism evidence="2 3">
    <name type="scientific">Triparma laevis f. longispina</name>
    <dbReference type="NCBI Taxonomy" id="1714387"/>
    <lineage>
        <taxon>Eukaryota</taxon>
        <taxon>Sar</taxon>
        <taxon>Stramenopiles</taxon>
        <taxon>Ochrophyta</taxon>
        <taxon>Bolidophyceae</taxon>
        <taxon>Parmales</taxon>
        <taxon>Triparmaceae</taxon>
        <taxon>Triparma</taxon>
    </lineage>
</organism>
<gene>
    <name evidence="2" type="ORF">TrLO_g5661</name>
</gene>
<dbReference type="InterPro" id="IPR036866">
    <property type="entry name" value="RibonucZ/Hydroxyglut_hydro"/>
</dbReference>
<sequence>MSTFLPPNSGSAPTITYNGSTITLPMGSDPADFDEKGFPQTTQTASKSKYVIPWDPGVCDKTAYDAFKMIKGRLTTKKRGNYGYEQGCIPRVKVELPFDSGGGEPRITWLGHATTVVQLNGKLILTDPVFSVRCSPSRYMGPKRYTEPGCTIEELISANVVFDVCVISHDHYDHLDVDSIRALKNIVKKWYVPGGTASVLTGVGVGKEAVKEMVWWEEGEDDSGLTVVCCPAQHWCCRKPWDRNKRLWATWVVKFNNSRFFFGGDTGYPTKFPLFKMIGDLHGPFDVSAIPIGAYHPRWFMAPAHTDPKSAVDIHRDVKSKTSIAIHWGTFPLADELYFAPVSELLEHKGGEDDFVALRIGEGVTSGSKIDCRVGLTRLLELAEEGGG</sequence>
<dbReference type="AlphaFoldDB" id="A0A9W7CK11"/>
<keyword evidence="3" id="KW-1185">Reference proteome</keyword>
<dbReference type="EMBL" id="BRXW01000093">
    <property type="protein sequence ID" value="GMI06016.1"/>
    <property type="molecule type" value="Genomic_DNA"/>
</dbReference>
<dbReference type="GO" id="GO:0070290">
    <property type="term" value="F:N-acylphosphatidylethanolamine-specific phospholipase D activity"/>
    <property type="evidence" value="ECO:0007669"/>
    <property type="project" value="TreeGrafter"/>
</dbReference>
<dbReference type="GO" id="GO:0070292">
    <property type="term" value="P:N-acylphosphatidylethanolamine metabolic process"/>
    <property type="evidence" value="ECO:0007669"/>
    <property type="project" value="TreeGrafter"/>
</dbReference>
<dbReference type="PANTHER" id="PTHR15032:SF4">
    <property type="entry name" value="N-ACYL-PHOSPHATIDYLETHANOLAMINE-HYDROLYZING PHOSPHOLIPASE D"/>
    <property type="match status" value="1"/>
</dbReference>